<dbReference type="AlphaFoldDB" id="U7UFI6"/>
<evidence type="ECO:0000313" key="2">
    <source>
        <dbReference type="EMBL" id="ERT58167.1"/>
    </source>
</evidence>
<keyword evidence="3" id="KW-1185">Reference proteome</keyword>
<name>U7UFI6_9FIRM</name>
<keyword evidence="2" id="KW-0238">DNA-binding</keyword>
<dbReference type="RefSeq" id="WP_023054178.1">
    <property type="nucleotide sequence ID" value="NZ_AWXA01000046.1"/>
</dbReference>
<keyword evidence="1" id="KW-0812">Transmembrane</keyword>
<dbReference type="EMBL" id="AWXA01000046">
    <property type="protein sequence ID" value="ERT58167.1"/>
    <property type="molecule type" value="Genomic_DNA"/>
</dbReference>
<dbReference type="PANTHER" id="PTHR34475:SF1">
    <property type="entry name" value="CYTOSKELETON PROTEIN RODZ"/>
    <property type="match status" value="1"/>
</dbReference>
<reference evidence="2 3" key="1">
    <citation type="submission" date="2013-09" db="EMBL/GenBank/DDBJ databases">
        <authorList>
            <person name="Durkin A.S."/>
            <person name="Haft D.R."/>
            <person name="McCorrison J."/>
            <person name="Torralba M."/>
            <person name="Gillis M."/>
            <person name="Haft D.H."/>
            <person name="Methe B."/>
            <person name="Sutton G."/>
            <person name="Nelson K.E."/>
        </authorList>
    </citation>
    <scope>NUCLEOTIDE SEQUENCE [LARGE SCALE GENOMIC DNA]</scope>
    <source>
        <strain evidence="2 3">BV3C16-1</strain>
    </source>
</reference>
<dbReference type="STRING" id="1111454.HMPREF1250_0815"/>
<dbReference type="InterPro" id="IPR010982">
    <property type="entry name" value="Lambda_DNA-bd_dom_sf"/>
</dbReference>
<accession>U7UFI6</accession>
<sequence length="132" mass="15040">MSSIGEVLQAERQRQERTLPEVSRAVHIKEAYLAALEGNRFDEIPGAVFVRGFIRTYASYLGVDGKALVEVYREGITPQPPQPDVRLVQQARQRDLKGKKIARKRRNQGRWPEITIVAGLVLFIFLIAWLLV</sequence>
<evidence type="ECO:0000313" key="3">
    <source>
        <dbReference type="Proteomes" id="UP000017090"/>
    </source>
</evidence>
<gene>
    <name evidence="2" type="ORF">HMPREF1250_0815</name>
</gene>
<keyword evidence="1" id="KW-0472">Membrane</keyword>
<organism evidence="2 3">
    <name type="scientific">Megasphaera vaginalis</name>
    <name type="common">ex Srinivasan et al. 2021</name>
    <dbReference type="NCBI Taxonomy" id="1111454"/>
    <lineage>
        <taxon>Bacteria</taxon>
        <taxon>Bacillati</taxon>
        <taxon>Bacillota</taxon>
        <taxon>Negativicutes</taxon>
        <taxon>Veillonellales</taxon>
        <taxon>Veillonellaceae</taxon>
        <taxon>Megasphaera</taxon>
    </lineage>
</organism>
<dbReference type="Proteomes" id="UP000017090">
    <property type="component" value="Unassembled WGS sequence"/>
</dbReference>
<dbReference type="PATRIC" id="fig|1111454.3.peg.1699"/>
<comment type="caution">
    <text evidence="2">The sequence shown here is derived from an EMBL/GenBank/DDBJ whole genome shotgun (WGS) entry which is preliminary data.</text>
</comment>
<feature type="transmembrane region" description="Helical" evidence="1">
    <location>
        <begin position="111"/>
        <end position="131"/>
    </location>
</feature>
<keyword evidence="1" id="KW-1133">Transmembrane helix</keyword>
<protein>
    <submittedName>
        <fullName evidence="2">DNA-binding helix-turn-helix protein</fullName>
    </submittedName>
</protein>
<proteinExistence type="predicted"/>
<dbReference type="eggNOG" id="COG1426">
    <property type="taxonomic scope" value="Bacteria"/>
</dbReference>
<dbReference type="GO" id="GO:0003677">
    <property type="term" value="F:DNA binding"/>
    <property type="evidence" value="ECO:0007669"/>
    <property type="project" value="UniProtKB-KW"/>
</dbReference>
<dbReference type="Pfam" id="PF13413">
    <property type="entry name" value="HTH_25"/>
    <property type="match status" value="1"/>
</dbReference>
<dbReference type="Gene3D" id="1.10.260.40">
    <property type="entry name" value="lambda repressor-like DNA-binding domains"/>
    <property type="match status" value="1"/>
</dbReference>
<dbReference type="InterPro" id="IPR050400">
    <property type="entry name" value="Bact_Cytoskel_RodZ"/>
</dbReference>
<dbReference type="PANTHER" id="PTHR34475">
    <property type="match status" value="1"/>
</dbReference>
<evidence type="ECO:0000256" key="1">
    <source>
        <dbReference type="SAM" id="Phobius"/>
    </source>
</evidence>